<dbReference type="Pfam" id="PF05978">
    <property type="entry name" value="UNC-93"/>
    <property type="match status" value="1"/>
</dbReference>
<organism evidence="10">
    <name type="scientific">Menopon gallinae</name>
    <name type="common">poultry shaft louse</name>
    <dbReference type="NCBI Taxonomy" id="328185"/>
    <lineage>
        <taxon>Eukaryota</taxon>
        <taxon>Metazoa</taxon>
        <taxon>Ecdysozoa</taxon>
        <taxon>Arthropoda</taxon>
        <taxon>Hexapoda</taxon>
        <taxon>Insecta</taxon>
        <taxon>Pterygota</taxon>
        <taxon>Neoptera</taxon>
        <taxon>Paraneoptera</taxon>
        <taxon>Psocodea</taxon>
        <taxon>Troctomorpha</taxon>
        <taxon>Phthiraptera</taxon>
        <taxon>Amblycera</taxon>
        <taxon>Menoponidae</taxon>
        <taxon>Menopon</taxon>
    </lineage>
</organism>
<feature type="transmembrane region" description="Helical" evidence="9">
    <location>
        <begin position="7"/>
        <end position="24"/>
    </location>
</feature>
<accession>A0AAW2I8R5</accession>
<dbReference type="PANTHER" id="PTHR23294">
    <property type="entry name" value="ET TRANSLATION PRODUCT-RELATED"/>
    <property type="match status" value="1"/>
</dbReference>
<protein>
    <recommendedName>
        <fullName evidence="7">UNC93-like protein MFSD11</fullName>
    </recommendedName>
    <alternativeName>
        <fullName evidence="8">Major facilitator superfamily domain-containing protein 11</fullName>
    </alternativeName>
</protein>
<evidence type="ECO:0000256" key="1">
    <source>
        <dbReference type="ARBA" id="ARBA00004141"/>
    </source>
</evidence>
<name>A0AAW2I8R5_9NEOP</name>
<feature type="transmembrane region" description="Helical" evidence="9">
    <location>
        <begin position="135"/>
        <end position="152"/>
    </location>
</feature>
<evidence type="ECO:0000256" key="6">
    <source>
        <dbReference type="ARBA" id="ARBA00023180"/>
    </source>
</evidence>
<dbReference type="InterPro" id="IPR010291">
    <property type="entry name" value="Ion_channel_UNC-93"/>
</dbReference>
<dbReference type="EMBL" id="JARGDH010000001">
    <property type="protein sequence ID" value="KAL0278554.1"/>
    <property type="molecule type" value="Genomic_DNA"/>
</dbReference>
<keyword evidence="6" id="KW-0325">Glycoprotein</keyword>
<feature type="transmembrane region" description="Helical" evidence="9">
    <location>
        <begin position="75"/>
        <end position="94"/>
    </location>
</feature>
<dbReference type="Gene3D" id="1.20.1250.20">
    <property type="entry name" value="MFS general substrate transporter like domains"/>
    <property type="match status" value="2"/>
</dbReference>
<keyword evidence="3 9" id="KW-0812">Transmembrane</keyword>
<gene>
    <name evidence="10" type="ORF">PYX00_000347</name>
</gene>
<keyword evidence="5 9" id="KW-0472">Membrane</keyword>
<evidence type="ECO:0000256" key="3">
    <source>
        <dbReference type="ARBA" id="ARBA00022692"/>
    </source>
</evidence>
<dbReference type="InterPro" id="IPR036259">
    <property type="entry name" value="MFS_trans_sf"/>
</dbReference>
<evidence type="ECO:0000256" key="5">
    <source>
        <dbReference type="ARBA" id="ARBA00023136"/>
    </source>
</evidence>
<feature type="transmembrane region" description="Helical" evidence="9">
    <location>
        <begin position="225"/>
        <end position="246"/>
    </location>
</feature>
<dbReference type="GO" id="GO:0016020">
    <property type="term" value="C:membrane"/>
    <property type="evidence" value="ECO:0007669"/>
    <property type="project" value="UniProtKB-SubCell"/>
</dbReference>
<feature type="transmembrane region" description="Helical" evidence="9">
    <location>
        <begin position="100"/>
        <end position="123"/>
    </location>
</feature>
<comment type="caution">
    <text evidence="10">The sequence shown here is derived from an EMBL/GenBank/DDBJ whole genome shotgun (WGS) entry which is preliminary data.</text>
</comment>
<keyword evidence="4 9" id="KW-1133">Transmembrane helix</keyword>
<evidence type="ECO:0000256" key="4">
    <source>
        <dbReference type="ARBA" id="ARBA00022989"/>
    </source>
</evidence>
<dbReference type="PANTHER" id="PTHR23294:SF0">
    <property type="entry name" value="UNC93-LIKE PROTEIN MFSD11"/>
    <property type="match status" value="1"/>
</dbReference>
<evidence type="ECO:0000256" key="8">
    <source>
        <dbReference type="ARBA" id="ARBA00041910"/>
    </source>
</evidence>
<feature type="transmembrane region" description="Helical" evidence="9">
    <location>
        <begin position="397"/>
        <end position="416"/>
    </location>
</feature>
<evidence type="ECO:0000256" key="7">
    <source>
        <dbReference type="ARBA" id="ARBA00040302"/>
    </source>
</evidence>
<feature type="transmembrane region" description="Helical" evidence="9">
    <location>
        <begin position="297"/>
        <end position="316"/>
    </location>
</feature>
<evidence type="ECO:0000313" key="10">
    <source>
        <dbReference type="EMBL" id="KAL0278554.1"/>
    </source>
</evidence>
<feature type="transmembrane region" description="Helical" evidence="9">
    <location>
        <begin position="266"/>
        <end position="285"/>
    </location>
</feature>
<dbReference type="SUPFAM" id="SSF103473">
    <property type="entry name" value="MFS general substrate transporter"/>
    <property type="match status" value="1"/>
</dbReference>
<proteinExistence type="inferred from homology"/>
<dbReference type="InterPro" id="IPR051617">
    <property type="entry name" value="UNC-93-like_regulator"/>
</dbReference>
<reference evidence="10" key="1">
    <citation type="journal article" date="2024" name="Gigascience">
        <title>Chromosome-level genome of the poultry shaft louse Menopon gallinae provides insight into the host-switching and adaptive evolution of parasitic lice.</title>
        <authorList>
            <person name="Xu Y."/>
            <person name="Ma L."/>
            <person name="Liu S."/>
            <person name="Liang Y."/>
            <person name="Liu Q."/>
            <person name="He Z."/>
            <person name="Tian L."/>
            <person name="Duan Y."/>
            <person name="Cai W."/>
            <person name="Li H."/>
            <person name="Song F."/>
        </authorList>
    </citation>
    <scope>NUCLEOTIDE SEQUENCE</scope>
    <source>
        <strain evidence="10">Cailab_2023a</strain>
    </source>
</reference>
<sequence length="446" mass="48618">MNFDTRFVNIILLGFGFMFIFTAFQTTGNIEETVLSSLGDEFKGAGYISLAVLYAVFATCNWIAPSVISLTGPKIAMLIGGAFYTLFIFSFLFLEKWLLYVVSVLVGVGAALIWTGQGNYLILNSDEKTMSRNAGVFWAMVQCSLFFGNLFVFFKFKETDEMKGIEEDTKNVVFTVLGIVSALGIVFLAVLRPAESSDGKVVQSEYTGPVDALKSSLKLFATKQMLLLLVTFFYTGIELSFFSGVYSTSIGHTKSLGADVKSLVGLSGVFIGVGEVLGGVLFSILGAKTVRWGRDPIVIIGFVIHVLSFFLIFINLPNQSPIDETHDEAFIESNRYLALFCSFLLGFGDSCYNTQIYTTLGNIWSSNSAPAVAIFKFTQSVAAAACFFYSGHATLQVHLGILIALGTLGTVTYCYVEWLYKAQLRKQSPAGSSANNSESDLTGQCN</sequence>
<dbReference type="AlphaFoldDB" id="A0AAW2I8R5"/>
<evidence type="ECO:0000256" key="9">
    <source>
        <dbReference type="SAM" id="Phobius"/>
    </source>
</evidence>
<comment type="similarity">
    <text evidence="2">Belongs to the unc-93 family.</text>
</comment>
<dbReference type="CDD" id="cd17407">
    <property type="entry name" value="MFS_MFSD11"/>
    <property type="match status" value="1"/>
</dbReference>
<evidence type="ECO:0000256" key="2">
    <source>
        <dbReference type="ARBA" id="ARBA00009172"/>
    </source>
</evidence>
<comment type="subcellular location">
    <subcellularLocation>
        <location evidence="1">Membrane</location>
        <topology evidence="1">Multi-pass membrane protein</topology>
    </subcellularLocation>
</comment>
<feature type="transmembrane region" description="Helical" evidence="9">
    <location>
        <begin position="172"/>
        <end position="191"/>
    </location>
</feature>
<feature type="transmembrane region" description="Helical" evidence="9">
    <location>
        <begin position="44"/>
        <end position="63"/>
    </location>
</feature>